<keyword evidence="4 9" id="KW-0540">Nuclease</keyword>
<dbReference type="Pfam" id="PF02130">
    <property type="entry name" value="YbeY"/>
    <property type="match status" value="1"/>
</dbReference>
<feature type="binding site" evidence="9">
    <location>
        <position position="149"/>
    </location>
    <ligand>
        <name>Zn(2+)</name>
        <dbReference type="ChEBI" id="CHEBI:29105"/>
        <note>catalytic</note>
    </ligand>
</feature>
<keyword evidence="11" id="KW-1185">Reference proteome</keyword>
<dbReference type="GO" id="GO:0006364">
    <property type="term" value="P:rRNA processing"/>
    <property type="evidence" value="ECO:0007669"/>
    <property type="project" value="UniProtKB-UniRule"/>
</dbReference>
<proteinExistence type="inferred from homology"/>
<dbReference type="NCBIfam" id="TIGR00043">
    <property type="entry name" value="rRNA maturation RNase YbeY"/>
    <property type="match status" value="1"/>
</dbReference>
<protein>
    <recommendedName>
        <fullName evidence="9">Endoribonuclease YbeY</fullName>
        <ecNumber evidence="9">3.1.-.-</ecNumber>
    </recommendedName>
</protein>
<dbReference type="OrthoDB" id="9807740at2"/>
<feature type="binding site" evidence="9">
    <location>
        <position position="143"/>
    </location>
    <ligand>
        <name>Zn(2+)</name>
        <dbReference type="ChEBI" id="CHEBI:29105"/>
        <note>catalytic</note>
    </ligand>
</feature>
<dbReference type="EC" id="3.1.-.-" evidence="9"/>
<dbReference type="InterPro" id="IPR002036">
    <property type="entry name" value="YbeY"/>
</dbReference>
<dbReference type="RefSeq" id="WP_106632706.1">
    <property type="nucleotide sequence ID" value="NZ_PXXO01000012.1"/>
</dbReference>
<evidence type="ECO:0000256" key="9">
    <source>
        <dbReference type="HAMAP-Rule" id="MF_00009"/>
    </source>
</evidence>
<dbReference type="SUPFAM" id="SSF55486">
    <property type="entry name" value="Metalloproteases ('zincins'), catalytic domain"/>
    <property type="match status" value="1"/>
</dbReference>
<dbReference type="PROSITE" id="PS01306">
    <property type="entry name" value="UPF0054"/>
    <property type="match status" value="1"/>
</dbReference>
<comment type="subcellular location">
    <subcellularLocation>
        <location evidence="9">Cytoplasm</location>
    </subcellularLocation>
</comment>
<evidence type="ECO:0000313" key="10">
    <source>
        <dbReference type="EMBL" id="PSJ04453.1"/>
    </source>
</evidence>
<keyword evidence="7 9" id="KW-0378">Hydrolase</keyword>
<name>A0A2P7MTA4_9CYAN</name>
<evidence type="ECO:0000313" key="11">
    <source>
        <dbReference type="Proteomes" id="UP000243002"/>
    </source>
</evidence>
<dbReference type="GO" id="GO:0004521">
    <property type="term" value="F:RNA endonuclease activity"/>
    <property type="evidence" value="ECO:0007669"/>
    <property type="project" value="UniProtKB-UniRule"/>
</dbReference>
<organism evidence="10 11">
    <name type="scientific">Cyanobium usitatum str. Tous</name>
    <dbReference type="NCBI Taxonomy" id="2116684"/>
    <lineage>
        <taxon>Bacteria</taxon>
        <taxon>Bacillati</taxon>
        <taxon>Cyanobacteriota</taxon>
        <taxon>Cyanophyceae</taxon>
        <taxon>Synechococcales</taxon>
        <taxon>Prochlorococcaceae</taxon>
        <taxon>Cyanobium</taxon>
    </lineage>
</organism>
<dbReference type="GO" id="GO:0008270">
    <property type="term" value="F:zinc ion binding"/>
    <property type="evidence" value="ECO:0007669"/>
    <property type="project" value="UniProtKB-UniRule"/>
</dbReference>
<gene>
    <name evidence="9 10" type="primary">ybeY</name>
    <name evidence="10" type="ORF">C7K55_10650</name>
</gene>
<dbReference type="InterPro" id="IPR020549">
    <property type="entry name" value="YbeY_CS"/>
</dbReference>
<evidence type="ECO:0000256" key="4">
    <source>
        <dbReference type="ARBA" id="ARBA00022722"/>
    </source>
</evidence>
<evidence type="ECO:0000256" key="5">
    <source>
        <dbReference type="ARBA" id="ARBA00022723"/>
    </source>
</evidence>
<dbReference type="PANTHER" id="PTHR46986:SF1">
    <property type="entry name" value="ENDORIBONUCLEASE YBEY, CHLOROPLASTIC"/>
    <property type="match status" value="1"/>
</dbReference>
<evidence type="ECO:0000256" key="7">
    <source>
        <dbReference type="ARBA" id="ARBA00022801"/>
    </source>
</evidence>
<keyword evidence="2 9" id="KW-0690">Ribosome biogenesis</keyword>
<keyword evidence="3 9" id="KW-0698">rRNA processing</keyword>
<dbReference type="PANTHER" id="PTHR46986">
    <property type="entry name" value="ENDORIBONUCLEASE YBEY, CHLOROPLASTIC"/>
    <property type="match status" value="1"/>
</dbReference>
<evidence type="ECO:0000256" key="1">
    <source>
        <dbReference type="ARBA" id="ARBA00010875"/>
    </source>
</evidence>
<accession>A0A2P7MTA4</accession>
<comment type="function">
    <text evidence="9">Single strand-specific metallo-endoribonuclease involved in late-stage 70S ribosome quality control and in maturation of the 3' terminus of the 16S rRNA.</text>
</comment>
<evidence type="ECO:0000256" key="6">
    <source>
        <dbReference type="ARBA" id="ARBA00022759"/>
    </source>
</evidence>
<comment type="cofactor">
    <cofactor evidence="9">
        <name>Zn(2+)</name>
        <dbReference type="ChEBI" id="CHEBI:29105"/>
    </cofactor>
    <text evidence="9">Binds 1 zinc ion.</text>
</comment>
<keyword evidence="5 9" id="KW-0479">Metal-binding</keyword>
<reference evidence="10 11" key="1">
    <citation type="journal article" date="2018" name="Environ. Microbiol.">
        <title>Ecological and genomic features of two widespread freshwater picocyanobacteria.</title>
        <authorList>
            <person name="Cabello-Yeves P.J."/>
            <person name="Picazo A."/>
            <person name="Camacho A."/>
            <person name="Callieri C."/>
            <person name="Rosselli R."/>
            <person name="Roda-Garcia J.J."/>
            <person name="Coutinho F.H."/>
            <person name="Rodriguez-Valera F."/>
        </authorList>
    </citation>
    <scope>NUCLEOTIDE SEQUENCE [LARGE SCALE GENOMIC DNA]</scope>
    <source>
        <strain evidence="10 11">Tous</strain>
    </source>
</reference>
<keyword evidence="8 9" id="KW-0862">Zinc</keyword>
<sequence>MATSTDLDLAFSADPDLEVAPLLSDADHWQALLSAWLHQLAPELPAALQAPAYSLGLSLVTDAEIAELNADWRQKEGPTDVLAFAAQDEATDGAPPMPASGQAEPLELGDIVISIETAARQAPEHGHDLEQELLFLASHGLLHLLGWDHPDETSLAAMLARQERLVKVPAEP</sequence>
<evidence type="ECO:0000256" key="3">
    <source>
        <dbReference type="ARBA" id="ARBA00022552"/>
    </source>
</evidence>
<comment type="caution">
    <text evidence="10">The sequence shown here is derived from an EMBL/GenBank/DDBJ whole genome shotgun (WGS) entry which is preliminary data.</text>
</comment>
<keyword evidence="6 9" id="KW-0255">Endonuclease</keyword>
<dbReference type="EMBL" id="PXXO01000012">
    <property type="protein sequence ID" value="PSJ04453.1"/>
    <property type="molecule type" value="Genomic_DNA"/>
</dbReference>
<dbReference type="HAMAP" id="MF_00009">
    <property type="entry name" value="Endoribonucl_YbeY"/>
    <property type="match status" value="1"/>
</dbReference>
<dbReference type="GO" id="GO:0004222">
    <property type="term" value="F:metalloendopeptidase activity"/>
    <property type="evidence" value="ECO:0007669"/>
    <property type="project" value="InterPro"/>
</dbReference>
<evidence type="ECO:0000256" key="8">
    <source>
        <dbReference type="ARBA" id="ARBA00022833"/>
    </source>
</evidence>
<dbReference type="AlphaFoldDB" id="A0A2P7MTA4"/>
<comment type="similarity">
    <text evidence="1 9">Belongs to the endoribonuclease YbeY family.</text>
</comment>
<keyword evidence="9" id="KW-0963">Cytoplasm</keyword>
<feature type="binding site" evidence="9">
    <location>
        <position position="139"/>
    </location>
    <ligand>
        <name>Zn(2+)</name>
        <dbReference type="ChEBI" id="CHEBI:29105"/>
        <note>catalytic</note>
    </ligand>
</feature>
<dbReference type="GO" id="GO:0005737">
    <property type="term" value="C:cytoplasm"/>
    <property type="evidence" value="ECO:0007669"/>
    <property type="project" value="UniProtKB-SubCell"/>
</dbReference>
<dbReference type="Gene3D" id="3.40.390.30">
    <property type="entry name" value="Metalloproteases ('zincins'), catalytic domain"/>
    <property type="match status" value="1"/>
</dbReference>
<dbReference type="InterPro" id="IPR023091">
    <property type="entry name" value="MetalPrtase_cat_dom_sf_prd"/>
</dbReference>
<evidence type="ECO:0000256" key="2">
    <source>
        <dbReference type="ARBA" id="ARBA00022517"/>
    </source>
</evidence>
<dbReference type="Proteomes" id="UP000243002">
    <property type="component" value="Unassembled WGS sequence"/>
</dbReference>